<reference evidence="1 2" key="1">
    <citation type="submission" date="2023-10" db="EMBL/GenBank/DDBJ databases">
        <title>Characterization of rhizosphere-enriched actinobacteria from wheat plants lab-grown on chernevaya soil.</title>
        <authorList>
            <person name="Tikhonova E.N."/>
            <person name="Konopkin A."/>
            <person name="Kravchenko I.K."/>
        </authorList>
    </citation>
    <scope>NUCLEOTIDE SEQUENCE [LARGE SCALE GENOMIC DNA]</scope>
    <source>
        <strain evidence="1 2">RR29</strain>
    </source>
</reference>
<organism evidence="1 2">
    <name type="scientific">Streptomyces prunicolor</name>
    <dbReference type="NCBI Taxonomy" id="67348"/>
    <lineage>
        <taxon>Bacteria</taxon>
        <taxon>Bacillati</taxon>
        <taxon>Actinomycetota</taxon>
        <taxon>Actinomycetes</taxon>
        <taxon>Kitasatosporales</taxon>
        <taxon>Streptomycetaceae</taxon>
        <taxon>Streptomyces</taxon>
    </lineage>
</organism>
<gene>
    <name evidence="1" type="ORF">R5A26_31220</name>
</gene>
<protein>
    <submittedName>
        <fullName evidence="1">Uncharacterized protein</fullName>
    </submittedName>
</protein>
<dbReference type="EMBL" id="JAWMAJ010000129">
    <property type="protein sequence ID" value="MDV7220424.1"/>
    <property type="molecule type" value="Genomic_DNA"/>
</dbReference>
<keyword evidence="2" id="KW-1185">Reference proteome</keyword>
<evidence type="ECO:0000313" key="2">
    <source>
        <dbReference type="Proteomes" id="UP001187346"/>
    </source>
</evidence>
<dbReference type="Proteomes" id="UP001187346">
    <property type="component" value="Unassembled WGS sequence"/>
</dbReference>
<accession>A0ABU4FIM2</accession>
<evidence type="ECO:0000313" key="1">
    <source>
        <dbReference type="EMBL" id="MDV7220424.1"/>
    </source>
</evidence>
<proteinExistence type="predicted"/>
<comment type="caution">
    <text evidence="1">The sequence shown here is derived from an EMBL/GenBank/DDBJ whole genome shotgun (WGS) entry which is preliminary data.</text>
</comment>
<dbReference type="RefSeq" id="WP_317774019.1">
    <property type="nucleotide sequence ID" value="NZ_JAWMAJ010000129.1"/>
</dbReference>
<name>A0ABU4FIM2_9ACTN</name>
<sequence length="78" mass="8800">MVAHEASERAKQYERLAIAWAKKAEEGHPGAAEMAQTFATLANSARLEHMQWRLGVLGEQLNDVREGMGRLTRKLPER</sequence>